<feature type="active site" description="Proton donor; for dehydratase activity" evidence="6">
    <location>
        <position position="1808"/>
    </location>
</feature>
<evidence type="ECO:0000259" key="8">
    <source>
        <dbReference type="PROSITE" id="PS52004"/>
    </source>
</evidence>
<evidence type="ECO:0000256" key="4">
    <source>
        <dbReference type="ARBA" id="ARBA00022679"/>
    </source>
</evidence>
<evidence type="ECO:0000256" key="5">
    <source>
        <dbReference type="ARBA" id="ARBA00023026"/>
    </source>
</evidence>
<dbReference type="InterPro" id="IPR018201">
    <property type="entry name" value="Ketoacyl_synth_AS"/>
</dbReference>
<dbReference type="SUPFAM" id="SSF47336">
    <property type="entry name" value="ACP-like"/>
    <property type="match status" value="2"/>
</dbReference>
<dbReference type="EMBL" id="NHYE01001247">
    <property type="protein sequence ID" value="PPQ97453.1"/>
    <property type="molecule type" value="Genomic_DNA"/>
</dbReference>
<dbReference type="InterPro" id="IPR057326">
    <property type="entry name" value="KR_dom"/>
</dbReference>
<feature type="domain" description="Ketosynthase family 3 (KS3)" evidence="8">
    <location>
        <begin position="714"/>
        <end position="1164"/>
    </location>
</feature>
<evidence type="ECO:0000259" key="9">
    <source>
        <dbReference type="PROSITE" id="PS52019"/>
    </source>
</evidence>
<evidence type="ECO:0000313" key="11">
    <source>
        <dbReference type="Proteomes" id="UP000284706"/>
    </source>
</evidence>
<dbReference type="InterPro" id="IPR001227">
    <property type="entry name" value="Ac_transferase_dom_sf"/>
</dbReference>
<comment type="pathway">
    <text evidence="1">Secondary metabolite biosynthesis.</text>
</comment>
<dbReference type="InterPro" id="IPR042099">
    <property type="entry name" value="ANL_N_sf"/>
</dbReference>
<dbReference type="InterPro" id="IPR009081">
    <property type="entry name" value="PP-bd_ACP"/>
</dbReference>
<dbReference type="Gene3D" id="3.40.366.10">
    <property type="entry name" value="Malonyl-Coenzyme A Acyl Carrier Protein, domain 2"/>
    <property type="match status" value="1"/>
</dbReference>
<proteinExistence type="predicted"/>
<dbReference type="SMART" id="SM00825">
    <property type="entry name" value="PKS_KS"/>
    <property type="match status" value="1"/>
</dbReference>
<dbReference type="PROSITE" id="PS52004">
    <property type="entry name" value="KS3_2"/>
    <property type="match status" value="1"/>
</dbReference>
<dbReference type="InterPro" id="IPR049900">
    <property type="entry name" value="PKS_mFAS_DH"/>
</dbReference>
<dbReference type="SUPFAM" id="SSF53901">
    <property type="entry name" value="Thiolase-like"/>
    <property type="match status" value="1"/>
</dbReference>
<dbReference type="SMART" id="SM00827">
    <property type="entry name" value="PKS_AT"/>
    <property type="match status" value="1"/>
</dbReference>
<dbReference type="SUPFAM" id="SSF55048">
    <property type="entry name" value="Probable ACP-binding domain of malonyl-CoA ACP transacylase"/>
    <property type="match status" value="1"/>
</dbReference>
<evidence type="ECO:0000256" key="3">
    <source>
        <dbReference type="ARBA" id="ARBA00022553"/>
    </source>
</evidence>
<dbReference type="Proteomes" id="UP000284706">
    <property type="component" value="Unassembled WGS sequence"/>
</dbReference>
<dbReference type="PANTHER" id="PTHR43775:SF37">
    <property type="entry name" value="SI:DKEY-61P9.11"/>
    <property type="match status" value="1"/>
</dbReference>
<dbReference type="SMART" id="SM00823">
    <property type="entry name" value="PKS_PP"/>
    <property type="match status" value="2"/>
</dbReference>
<dbReference type="Gene3D" id="3.10.129.110">
    <property type="entry name" value="Polyketide synthase dehydratase"/>
    <property type="match status" value="1"/>
</dbReference>
<dbReference type="Gene3D" id="3.40.47.10">
    <property type="match status" value="1"/>
</dbReference>
<name>A0A409Y3A0_9AGAR</name>
<gene>
    <name evidence="10" type="ORF">CVT26_002801</name>
</gene>
<dbReference type="GO" id="GO:0006633">
    <property type="term" value="P:fatty acid biosynthetic process"/>
    <property type="evidence" value="ECO:0007669"/>
    <property type="project" value="InterPro"/>
</dbReference>
<dbReference type="CDD" id="cd00833">
    <property type="entry name" value="PKS"/>
    <property type="match status" value="1"/>
</dbReference>
<evidence type="ECO:0000256" key="2">
    <source>
        <dbReference type="ARBA" id="ARBA00022450"/>
    </source>
</evidence>
<dbReference type="Pfam" id="PF00501">
    <property type="entry name" value="AMP-binding"/>
    <property type="match status" value="2"/>
</dbReference>
<dbReference type="Gene3D" id="3.40.50.12780">
    <property type="entry name" value="N-terminal domain of ligase-like"/>
    <property type="match status" value="1"/>
</dbReference>
<dbReference type="Pfam" id="PF08659">
    <property type="entry name" value="KR"/>
    <property type="match status" value="1"/>
</dbReference>
<feature type="region of interest" description="C-terminal hotdog fold" evidence="6">
    <location>
        <begin position="1751"/>
        <end position="1899"/>
    </location>
</feature>
<evidence type="ECO:0000256" key="6">
    <source>
        <dbReference type="PROSITE-ProRule" id="PRU01363"/>
    </source>
</evidence>
<dbReference type="InterPro" id="IPR016039">
    <property type="entry name" value="Thiolase-like"/>
</dbReference>
<keyword evidence="11" id="KW-1185">Reference proteome</keyword>
<feature type="domain" description="PKS/mFAS DH" evidence="9">
    <location>
        <begin position="1628"/>
        <end position="1899"/>
    </location>
</feature>
<dbReference type="InterPro" id="IPR036291">
    <property type="entry name" value="NAD(P)-bd_dom_sf"/>
</dbReference>
<evidence type="ECO:0000256" key="1">
    <source>
        <dbReference type="ARBA" id="ARBA00005179"/>
    </source>
</evidence>
<feature type="domain" description="Carrier" evidence="7">
    <location>
        <begin position="2417"/>
        <end position="2492"/>
    </location>
</feature>
<dbReference type="Pfam" id="PF00698">
    <property type="entry name" value="Acyl_transf_1"/>
    <property type="match status" value="1"/>
</dbReference>
<dbReference type="PROSITE" id="PS50075">
    <property type="entry name" value="CARRIER"/>
    <property type="match status" value="1"/>
</dbReference>
<dbReference type="Gene3D" id="3.40.50.720">
    <property type="entry name" value="NAD(P)-binding Rossmann-like Domain"/>
    <property type="match status" value="1"/>
</dbReference>
<accession>A0A409Y3A0</accession>
<dbReference type="SUPFAM" id="SSF52151">
    <property type="entry name" value="FabD/lysophospholipase-like"/>
    <property type="match status" value="1"/>
</dbReference>
<evidence type="ECO:0000259" key="7">
    <source>
        <dbReference type="PROSITE" id="PS50075"/>
    </source>
</evidence>
<dbReference type="InterPro" id="IPR020841">
    <property type="entry name" value="PKS_Beta-ketoAc_synthase_dom"/>
</dbReference>
<dbReference type="PROSITE" id="PS52019">
    <property type="entry name" value="PKS_MFAS_DH"/>
    <property type="match status" value="1"/>
</dbReference>
<keyword evidence="4" id="KW-0808">Transferase</keyword>
<protein>
    <submittedName>
        <fullName evidence="10">Uncharacterized protein</fullName>
    </submittedName>
</protein>
<dbReference type="InterPro" id="IPR049551">
    <property type="entry name" value="PKS_DH_C"/>
</dbReference>
<dbReference type="Gene3D" id="3.30.300.30">
    <property type="match status" value="1"/>
</dbReference>
<dbReference type="InterPro" id="IPR014030">
    <property type="entry name" value="Ketoacyl_synth_N"/>
</dbReference>
<keyword evidence="3" id="KW-0597">Phosphoprotein</keyword>
<sequence>MDEVKTLLDAFLSVARNPSTIEDPVLECGTEQWTYGDLDCISSGLALKIHQKCGLKPVIAVISENHPFVLAILLATWKLGGIFAPFDCHSPLEMVEKMLENTEATCAVVPDFEDGLNGLLDKMQIPKISYSKNTTITSLTQLYLAQVAEISPSLYPPPDLASLAAYIHTSSASSISNLKCVQLTHESIAYGCRSVIKWFHRAWPSVNFDKLRVLGIAPWSHIMALSYDFGAATFGTGGCYVFGVPPSGYAVGIEVGHVDDSVSGKAEEERDILDRLVDAAVKTRPDVLVAVPWVLEGFKERYTRLLGANKEAEAFRVKHALQALKCLGSGGAAMSAEMLSWIKELRIDASSNIGMTELGGGLFHRKIDLLSTPDHDDGWSLEDCFFDDVQLVLVDEDGTENDQEGELIITTRHISRGYLKYDNSAFSFLPDGSTTFRTGDVYERKSDGRFIWKGRKDDYIQTASGETLDPRPIEKALSACQGVLHCCVVGNNFMRKASDAICILIEPAVTADGDSVILTTTEITQITKTLAAMNRGLLPPLRIPWSRVVVLEKGMKIPYTRKGMIFRKKLESLFGDVVLHLLEKDDLGYSALNGEINYEEDKKPAKLSAPGIWKTEDVKRMTVVTISSILRVGTEALRAAPDTTFAEFGMDSNMAVRIVNELNSTFSLHLPLNACHTSVDLQSMCEAIMVELGIKGERQASSGPRDQPTTTNMKEEVVIVGQALRLPGDINTPDAFWEALINKRNDIMIPVPPDRWDHASFYRSPTSLEPPQIGDINFEKAGFVDVAHFDNAFFGISTPEAFFVSPSVRLTLETAFEALENANIPISKVKGTSMGAFVAAGLNEGYTHVLFTSLGWEAYKRTFGTGTASSTACGRLSYLLDIHGPSMTTDTACSSGLVAFDQAVKYIQSGGGESAMVSAASTALWPGSFGFLSANKMASVNSRCATFTTEADGYVPSEGCVAFVLKSKTAALRDGDNILAIVKSTEVMHGGKSQGLVSPNVKTQIALQRSLLVQAGLQPSEIAFLEAHGTGTSLGDLIEIQGINEVFKYSHTEDPLILGASKSCIGHTEMASGLVGLLSAIASLKYGVVPGLVHLNEHNLNPSINCDTVPLHIPHEVAPLPRMPETPCRGLVLWVLLPSDSQFWLTSSRSNGFAGTLAGAIIEGPGNALSSDLQNKQISALDVQIPMPFVVSAKTPERLCAYLEKYIAFCRNLPPSDFVDLCFTTCVGREHYRYRFACVAHNLPELIANLESRLHEMRHNAQGLGTVASPRVASAFPGQGSQFRGMASELADHFPDFKEIISALSAKASQVSGYDILSFLLDKDSPCEFPVNEGRMGQISIFVFQYSLSSWLRSLGIEPFAVLGHSLGEIAATVTAGAMDYAFALKFVVRRAEILCPEFAQSAGMALIAASEETILQRLHELGLDDQLSIAVCNGPNSHAVSGTLSAVNSLVTDVKAQAIRATKLNVTQGFHSPSIYPYLPVLEAWLADNQQELSPLKLPMYSTVYGRKISADSELATSYWIEHAKNPVEFYRAVRELENDKDLNIILDIGPQPFIWTTLQTLQHHKATISTSTKQSQSQNLAFLRGIALLFEQGVTPNFEKLLQGSRSRGRKISVPTYPFQKQRHYPECIPSRSHVPKGSTVDRVLEFPIDQGLFDLLADHLIQGHRVVPAAYLIDFFANKAPSGALQSISFHLPLVLESYDLTVNAEINGNSRFLLYNSDSSGQHVCSGILGSRVPPVLKNRVRDHPPQQIKDTADVYASFKNVQFGPSFRNVQEIRTWSTHADALIAVHSAAHRAPSLDRIRKLDACLHSLGAIITREVPQVRELDGAFLPSSLEGFSLYSDDLPESFVCRYYLPVDVARNYHVISAAFDVFSEAGELLVSCKKYSVAWIPTGVTIQKSERNSGSTSEAQSVGWWRQIWVNKGTATEGTGFSKYDQLLVICPTERNSRIASFLPALSTQFQSLHLSASLANGISKEVSLPDPLEDVIQKFKDSPAVIMLDLTSIDALPMTEAFTSCYRLVLRLMQLLSSHKIDIRDLVVISTTSVAADVPAGQSAPEVEAPSVAALVQGMMRVFRRETGSDDQIWALDLPRLDTISGDALRHLLLSELEGRQRGKHTDRAVAYRRRDGQEKVERLVPIFESVKADEEVGTAYHGVAVITGLGSIGASLAQPMIMKGSSKVVYIGRRPVDDTEVQMTLHRLESEIPGRTAYVQADVCELDSLKSAISHIQAAHGPIGSIIHSAAVISDATIQNIDLQSFETVIRPKVVGAWNLHILTEELCPTLASFVLLSSISVSLGNPGQAAYAAANHYMEVLASYRRGKNLPATALQLGPWESKLTQNLDTQDSLIPLMDNKRGIPLIISAMSKPDSVQMIANLDARKLAAHPVYSRDPLFHSIVFPEQDKLAKTQQARSDEEISTLVANILRKVLELRPSEKLELEDSLTICGVDSISFAQVRGRILHELMVEVPMMFLSDTFTIHEMIAFVIEKYSSRIA</sequence>
<dbReference type="SUPFAM" id="SSF51735">
    <property type="entry name" value="NAD(P)-binding Rossmann-fold domains"/>
    <property type="match status" value="1"/>
</dbReference>
<dbReference type="InterPro" id="IPR050091">
    <property type="entry name" value="PKS_NRPS_Biosynth_Enz"/>
</dbReference>
<dbReference type="OrthoDB" id="5334845at2759"/>
<dbReference type="InterPro" id="IPR036736">
    <property type="entry name" value="ACP-like_sf"/>
</dbReference>
<dbReference type="Gene3D" id="1.10.1200.10">
    <property type="entry name" value="ACP-like"/>
    <property type="match status" value="2"/>
</dbReference>
<dbReference type="Pfam" id="PF14765">
    <property type="entry name" value="PS-DH"/>
    <property type="match status" value="1"/>
</dbReference>
<dbReference type="InterPro" id="IPR016036">
    <property type="entry name" value="Malonyl_transacylase_ACP-bd"/>
</dbReference>
<feature type="region of interest" description="N-terminal hotdog fold" evidence="6">
    <location>
        <begin position="1628"/>
        <end position="1740"/>
    </location>
</feature>
<dbReference type="STRING" id="231916.A0A409Y3A0"/>
<dbReference type="SMART" id="SM00822">
    <property type="entry name" value="PKS_KR"/>
    <property type="match status" value="1"/>
</dbReference>
<dbReference type="Pfam" id="PF23562">
    <property type="entry name" value="AMP-binding_C_3"/>
    <property type="match status" value="1"/>
</dbReference>
<dbReference type="Pfam" id="PF22621">
    <property type="entry name" value="CurL-like_PKS_C"/>
    <property type="match status" value="1"/>
</dbReference>
<reference evidence="10 11" key="1">
    <citation type="journal article" date="2018" name="Evol. Lett.">
        <title>Horizontal gene cluster transfer increased hallucinogenic mushroom diversity.</title>
        <authorList>
            <person name="Reynolds H.T."/>
            <person name="Vijayakumar V."/>
            <person name="Gluck-Thaler E."/>
            <person name="Korotkin H.B."/>
            <person name="Matheny P.B."/>
            <person name="Slot J.C."/>
        </authorList>
    </citation>
    <scope>NUCLEOTIDE SEQUENCE [LARGE SCALE GENOMIC DNA]</scope>
    <source>
        <strain evidence="10 11">SRW20</strain>
    </source>
</reference>
<dbReference type="InterPro" id="IPR042104">
    <property type="entry name" value="PKS_dehydratase_sf"/>
</dbReference>
<keyword evidence="5" id="KW-0843">Virulence</keyword>
<dbReference type="Pfam" id="PF00109">
    <property type="entry name" value="ketoacyl-synt"/>
    <property type="match status" value="1"/>
</dbReference>
<dbReference type="SUPFAM" id="SSF56801">
    <property type="entry name" value="Acetyl-CoA synthetase-like"/>
    <property type="match status" value="1"/>
</dbReference>
<dbReference type="PROSITE" id="PS00606">
    <property type="entry name" value="KS3_1"/>
    <property type="match status" value="1"/>
</dbReference>
<dbReference type="InParanoid" id="A0A409Y3A0"/>
<feature type="active site" description="Proton acceptor; for dehydratase activity" evidence="6">
    <location>
        <position position="1662"/>
    </location>
</feature>
<dbReference type="InterPro" id="IPR013968">
    <property type="entry name" value="PKS_KR"/>
</dbReference>
<dbReference type="InterPro" id="IPR014043">
    <property type="entry name" value="Acyl_transferase_dom"/>
</dbReference>
<dbReference type="GO" id="GO:0031177">
    <property type="term" value="F:phosphopantetheine binding"/>
    <property type="evidence" value="ECO:0007669"/>
    <property type="project" value="InterPro"/>
</dbReference>
<evidence type="ECO:0000313" key="10">
    <source>
        <dbReference type="EMBL" id="PPQ97453.1"/>
    </source>
</evidence>
<dbReference type="InterPro" id="IPR000873">
    <property type="entry name" value="AMP-dep_synth/lig_dom"/>
</dbReference>
<dbReference type="GO" id="GO:0004312">
    <property type="term" value="F:fatty acid synthase activity"/>
    <property type="evidence" value="ECO:0007669"/>
    <property type="project" value="TreeGrafter"/>
</dbReference>
<dbReference type="GO" id="GO:0044550">
    <property type="term" value="P:secondary metabolite biosynthetic process"/>
    <property type="evidence" value="ECO:0007669"/>
    <property type="project" value="UniProtKB-ARBA"/>
</dbReference>
<dbReference type="Pfam" id="PF00550">
    <property type="entry name" value="PP-binding"/>
    <property type="match status" value="2"/>
</dbReference>
<dbReference type="PANTHER" id="PTHR43775">
    <property type="entry name" value="FATTY ACID SYNTHASE"/>
    <property type="match status" value="1"/>
</dbReference>
<dbReference type="GO" id="GO:0004315">
    <property type="term" value="F:3-oxoacyl-[acyl-carrier-protein] synthase activity"/>
    <property type="evidence" value="ECO:0007669"/>
    <property type="project" value="InterPro"/>
</dbReference>
<comment type="caution">
    <text evidence="10">The sequence shown here is derived from an EMBL/GenBank/DDBJ whole genome shotgun (WGS) entry which is preliminary data.</text>
</comment>
<dbReference type="InterPro" id="IPR045851">
    <property type="entry name" value="AMP-bd_C_sf"/>
</dbReference>
<dbReference type="InterPro" id="IPR016035">
    <property type="entry name" value="Acyl_Trfase/lysoPLipase"/>
</dbReference>
<dbReference type="Pfam" id="PF02801">
    <property type="entry name" value="Ketoacyl-synt_C"/>
    <property type="match status" value="1"/>
</dbReference>
<keyword evidence="2" id="KW-0596">Phosphopantetheine</keyword>
<dbReference type="InterPro" id="IPR014031">
    <property type="entry name" value="Ketoacyl_synth_C"/>
</dbReference>
<organism evidence="10 11">
    <name type="scientific">Gymnopilus dilepis</name>
    <dbReference type="NCBI Taxonomy" id="231916"/>
    <lineage>
        <taxon>Eukaryota</taxon>
        <taxon>Fungi</taxon>
        <taxon>Dikarya</taxon>
        <taxon>Basidiomycota</taxon>
        <taxon>Agaricomycotina</taxon>
        <taxon>Agaricomycetes</taxon>
        <taxon>Agaricomycetidae</taxon>
        <taxon>Agaricales</taxon>
        <taxon>Agaricineae</taxon>
        <taxon>Hymenogastraceae</taxon>
        <taxon>Gymnopilus</taxon>
    </lineage>
</organism>
<dbReference type="InterPro" id="IPR020806">
    <property type="entry name" value="PKS_PP-bd"/>
</dbReference>
<dbReference type="Gene3D" id="3.30.70.3290">
    <property type="match status" value="1"/>
</dbReference>